<evidence type="ECO:0000259" key="3">
    <source>
        <dbReference type="Pfam" id="PF00724"/>
    </source>
</evidence>
<dbReference type="InterPro" id="IPR001155">
    <property type="entry name" value="OxRdtase_FMN_N"/>
</dbReference>
<dbReference type="GO" id="GO:0010181">
    <property type="term" value="F:FMN binding"/>
    <property type="evidence" value="ECO:0007669"/>
    <property type="project" value="InterPro"/>
</dbReference>
<dbReference type="EMBL" id="JAESWA010000010">
    <property type="protein sequence ID" value="MBL4930548.1"/>
    <property type="molecule type" value="Genomic_DNA"/>
</dbReference>
<dbReference type="Gene3D" id="3.20.20.70">
    <property type="entry name" value="Aldolase class I"/>
    <property type="match status" value="1"/>
</dbReference>
<evidence type="ECO:0000256" key="2">
    <source>
        <dbReference type="ARBA" id="ARBA00023002"/>
    </source>
</evidence>
<protein>
    <submittedName>
        <fullName evidence="4">NADH:flavin oxidoreductase</fullName>
    </submittedName>
</protein>
<evidence type="ECO:0000313" key="4">
    <source>
        <dbReference type="EMBL" id="MBL4930548.1"/>
    </source>
</evidence>
<dbReference type="CDD" id="cd02803">
    <property type="entry name" value="OYE_like_FMN_family"/>
    <property type="match status" value="1"/>
</dbReference>
<dbReference type="AlphaFoldDB" id="A0A937FC40"/>
<dbReference type="PANTHER" id="PTHR43656:SF2">
    <property type="entry name" value="BINDING OXIDOREDUCTASE, PUTATIVE (AFU_ORTHOLOGUE AFUA_2G08260)-RELATED"/>
    <property type="match status" value="1"/>
</dbReference>
<sequence>MKSLFDKTNIGEMQLKNRFIRSATGDHLVKDGHPTEEMIMTYENLANGGVGTIITGNAKITDYKVPFFDMLSIQDDSFIPRLKVLTDKVHDFGTNIILQLVYFGSLIGAEDGEILGPSPVPHLFSNITPKEMTREDIKSMQKAFSAAALRAKKAGFDGIQLHAAHGFLLSQFLTPYYNRRTDEYGGTIENRARMLIETCLEVREMVGAEYPILIKINSSDAIEEGMTFEECKYVCKKLEEVGINAVEISGNSNAFKPKQESYFKDYAAEIAAEVDIPVIVVGGNREYSVMDAILNETSIEYFSFSRPFIAESDFIRRWEKGDTGRVKCVSCNGCNTPESMGRCVLARKDYSIL</sequence>
<gene>
    <name evidence="4" type="ORF">JK634_01870</name>
</gene>
<dbReference type="InterPro" id="IPR051799">
    <property type="entry name" value="NADH_flavin_oxidoreductase"/>
</dbReference>
<comment type="caution">
    <text evidence="4">The sequence shown here is derived from an EMBL/GenBank/DDBJ whole genome shotgun (WGS) entry which is preliminary data.</text>
</comment>
<keyword evidence="5" id="KW-1185">Reference proteome</keyword>
<dbReference type="Pfam" id="PF00724">
    <property type="entry name" value="Oxidored_FMN"/>
    <property type="match status" value="1"/>
</dbReference>
<evidence type="ECO:0000313" key="5">
    <source>
        <dbReference type="Proteomes" id="UP000623681"/>
    </source>
</evidence>
<evidence type="ECO:0000256" key="1">
    <source>
        <dbReference type="ARBA" id="ARBA00022630"/>
    </source>
</evidence>
<keyword evidence="2" id="KW-0560">Oxidoreductase</keyword>
<proteinExistence type="predicted"/>
<dbReference type="Proteomes" id="UP000623681">
    <property type="component" value="Unassembled WGS sequence"/>
</dbReference>
<feature type="domain" description="NADH:flavin oxidoreductase/NADH oxidase N-terminal" evidence="3">
    <location>
        <begin position="4"/>
        <end position="321"/>
    </location>
</feature>
<dbReference type="GO" id="GO:0016491">
    <property type="term" value="F:oxidoreductase activity"/>
    <property type="evidence" value="ECO:0007669"/>
    <property type="project" value="UniProtKB-KW"/>
</dbReference>
<dbReference type="InterPro" id="IPR013785">
    <property type="entry name" value="Aldolase_TIM"/>
</dbReference>
<organism evidence="4 5">
    <name type="scientific">Clostridium paridis</name>
    <dbReference type="NCBI Taxonomy" id="2803863"/>
    <lineage>
        <taxon>Bacteria</taxon>
        <taxon>Bacillati</taxon>
        <taxon>Bacillota</taxon>
        <taxon>Clostridia</taxon>
        <taxon>Eubacteriales</taxon>
        <taxon>Clostridiaceae</taxon>
        <taxon>Clostridium</taxon>
    </lineage>
</organism>
<keyword evidence="1" id="KW-0285">Flavoprotein</keyword>
<accession>A0A937FC40</accession>
<reference evidence="4" key="1">
    <citation type="submission" date="2021-01" db="EMBL/GenBank/DDBJ databases">
        <title>Genome public.</title>
        <authorList>
            <person name="Liu C."/>
            <person name="Sun Q."/>
        </authorList>
    </citation>
    <scope>NUCLEOTIDE SEQUENCE</scope>
    <source>
        <strain evidence="4">YIM B02565</strain>
    </source>
</reference>
<dbReference type="PANTHER" id="PTHR43656">
    <property type="entry name" value="BINDING OXIDOREDUCTASE, PUTATIVE (AFU_ORTHOLOGUE AFUA_2G08260)-RELATED"/>
    <property type="match status" value="1"/>
</dbReference>
<dbReference type="RefSeq" id="WP_202765993.1">
    <property type="nucleotide sequence ID" value="NZ_JAESWA010000010.1"/>
</dbReference>
<dbReference type="SUPFAM" id="SSF51395">
    <property type="entry name" value="FMN-linked oxidoreductases"/>
    <property type="match status" value="1"/>
</dbReference>
<name>A0A937FC40_9CLOT</name>